<dbReference type="PROSITE" id="PS50932">
    <property type="entry name" value="HTH_LACI_2"/>
    <property type="match status" value="1"/>
</dbReference>
<reference evidence="5 6" key="1">
    <citation type="submission" date="2013-08" db="EMBL/GenBank/DDBJ databases">
        <title>Genome of Pontibacillus chungwhensis.</title>
        <authorList>
            <person name="Wang Q."/>
            <person name="Wang G."/>
        </authorList>
    </citation>
    <scope>NUCLEOTIDE SEQUENCE [LARGE SCALE GENOMIC DNA]</scope>
    <source>
        <strain evidence="5 6">BH030062</strain>
    </source>
</reference>
<dbReference type="InterPro" id="IPR000843">
    <property type="entry name" value="HTH_LacI"/>
</dbReference>
<gene>
    <name evidence="5" type="ORF">N780_05915</name>
</gene>
<dbReference type="RefSeq" id="WP_036786324.1">
    <property type="nucleotide sequence ID" value="NZ_AVBG01000014.1"/>
</dbReference>
<dbReference type="Pfam" id="PF00356">
    <property type="entry name" value="LacI"/>
    <property type="match status" value="1"/>
</dbReference>
<comment type="caution">
    <text evidence="5">The sequence shown here is derived from an EMBL/GenBank/DDBJ whole genome shotgun (WGS) entry which is preliminary data.</text>
</comment>
<evidence type="ECO:0000256" key="3">
    <source>
        <dbReference type="ARBA" id="ARBA00023163"/>
    </source>
</evidence>
<dbReference type="InterPro" id="IPR046335">
    <property type="entry name" value="LacI/GalR-like_sensor"/>
</dbReference>
<keyword evidence="1" id="KW-0805">Transcription regulation</keyword>
<organism evidence="5 6">
    <name type="scientific">Pontibacillus chungwhensis BH030062</name>
    <dbReference type="NCBI Taxonomy" id="1385513"/>
    <lineage>
        <taxon>Bacteria</taxon>
        <taxon>Bacillati</taxon>
        <taxon>Bacillota</taxon>
        <taxon>Bacilli</taxon>
        <taxon>Bacillales</taxon>
        <taxon>Bacillaceae</taxon>
        <taxon>Pontibacillus</taxon>
    </lineage>
</organism>
<dbReference type="Pfam" id="PF13377">
    <property type="entry name" value="Peripla_BP_3"/>
    <property type="match status" value="1"/>
</dbReference>
<protein>
    <submittedName>
        <fullName evidence="5">LacI family transcriptional regulator</fullName>
    </submittedName>
</protein>
<evidence type="ECO:0000313" key="6">
    <source>
        <dbReference type="Proteomes" id="UP000030153"/>
    </source>
</evidence>
<evidence type="ECO:0000256" key="2">
    <source>
        <dbReference type="ARBA" id="ARBA00023125"/>
    </source>
</evidence>
<dbReference type="Gene3D" id="1.10.260.40">
    <property type="entry name" value="lambda repressor-like DNA-binding domains"/>
    <property type="match status" value="1"/>
</dbReference>
<dbReference type="GO" id="GO:0003700">
    <property type="term" value="F:DNA-binding transcription factor activity"/>
    <property type="evidence" value="ECO:0007669"/>
    <property type="project" value="TreeGrafter"/>
</dbReference>
<dbReference type="PANTHER" id="PTHR30146">
    <property type="entry name" value="LACI-RELATED TRANSCRIPTIONAL REPRESSOR"/>
    <property type="match status" value="1"/>
</dbReference>
<keyword evidence="3" id="KW-0804">Transcription</keyword>
<sequence length="330" mass="37527">MATIKDIAQKAGVSIATVSRVLNYDESLSVSDQTKQKIFETAEALSYKKKQPKRHPVKKVAIVHWYTEQEELEDLYYMSIRIGAEQRCQDQGIQVVRYFQNNYQNLESEDIEGIIAIGKFSDTQVQELQKLAPHLVFVDDYDRDDRNGDHVAIDFKRATCKVLDHLQDKGVTKIGYIGGRESYKDEATLIADPREETFQSYMNELGMLERKWMYSGTFSVHDGYELMKQAIEDHGDQLPEAFFVGNDSLAVGCLRALNESGIKVPERVQVIGVNDISVAKYVYPPLSTVKVFTEMMGESAIDLLMERINGRKVAKTVYIATELVVRESSR</sequence>
<dbReference type="GO" id="GO:0000976">
    <property type="term" value="F:transcription cis-regulatory region binding"/>
    <property type="evidence" value="ECO:0007669"/>
    <property type="project" value="TreeGrafter"/>
</dbReference>
<dbReference type="Gene3D" id="3.40.50.2300">
    <property type="match status" value="2"/>
</dbReference>
<dbReference type="InterPro" id="IPR010982">
    <property type="entry name" value="Lambda_DNA-bd_dom_sf"/>
</dbReference>
<keyword evidence="2" id="KW-0238">DNA-binding</keyword>
<evidence type="ECO:0000259" key="4">
    <source>
        <dbReference type="PROSITE" id="PS50932"/>
    </source>
</evidence>
<dbReference type="PRINTS" id="PR00036">
    <property type="entry name" value="HTHLACI"/>
</dbReference>
<keyword evidence="6" id="KW-1185">Reference proteome</keyword>
<accession>A0A0A2UQL8</accession>
<dbReference type="SMART" id="SM00354">
    <property type="entry name" value="HTH_LACI"/>
    <property type="match status" value="1"/>
</dbReference>
<evidence type="ECO:0000256" key="1">
    <source>
        <dbReference type="ARBA" id="ARBA00023015"/>
    </source>
</evidence>
<dbReference type="InterPro" id="IPR028082">
    <property type="entry name" value="Peripla_BP_I"/>
</dbReference>
<feature type="domain" description="HTH lacI-type" evidence="4">
    <location>
        <begin position="2"/>
        <end position="58"/>
    </location>
</feature>
<dbReference type="CDD" id="cd01544">
    <property type="entry name" value="PBP1_GalR"/>
    <property type="match status" value="1"/>
</dbReference>
<dbReference type="OrthoDB" id="43195at2"/>
<dbReference type="CDD" id="cd01392">
    <property type="entry name" value="HTH_LacI"/>
    <property type="match status" value="1"/>
</dbReference>
<dbReference type="SUPFAM" id="SSF53822">
    <property type="entry name" value="Periplasmic binding protein-like I"/>
    <property type="match status" value="1"/>
</dbReference>
<dbReference type="eggNOG" id="COG1609">
    <property type="taxonomic scope" value="Bacteria"/>
</dbReference>
<dbReference type="EMBL" id="AVBG01000014">
    <property type="protein sequence ID" value="KGP90239.1"/>
    <property type="molecule type" value="Genomic_DNA"/>
</dbReference>
<evidence type="ECO:0000313" key="5">
    <source>
        <dbReference type="EMBL" id="KGP90239.1"/>
    </source>
</evidence>
<name>A0A0A2UQL8_9BACI</name>
<dbReference type="SUPFAM" id="SSF47413">
    <property type="entry name" value="lambda repressor-like DNA-binding domains"/>
    <property type="match status" value="1"/>
</dbReference>
<dbReference type="PROSITE" id="PS00356">
    <property type="entry name" value="HTH_LACI_1"/>
    <property type="match status" value="1"/>
</dbReference>
<dbReference type="AlphaFoldDB" id="A0A0A2UQL8"/>
<dbReference type="STRING" id="1385513.N780_05915"/>
<proteinExistence type="predicted"/>
<dbReference type="Proteomes" id="UP000030153">
    <property type="component" value="Unassembled WGS sequence"/>
</dbReference>
<dbReference type="PANTHER" id="PTHR30146:SF149">
    <property type="entry name" value="HTH-TYPE TRANSCRIPTIONAL REGULATOR EBGR"/>
    <property type="match status" value="1"/>
</dbReference>